<gene>
    <name evidence="3" type="primary">LOC111136928</name>
</gene>
<sequence length="134" mass="15539">MTVYNDLYTRTAAFYVEPSYATENTAKYAYIVPDSYFYLDSPSNSLTDIDYCLHFYYYINGSGPLLQVSHLNSANLEETLFYYNTNTYGLWYQVKVPFHGRANDMLTIYGHLQYSYYGVLAIDQVRLIEGSCPN</sequence>
<dbReference type="GeneID" id="111136928"/>
<dbReference type="GO" id="GO:0016020">
    <property type="term" value="C:membrane"/>
    <property type="evidence" value="ECO:0007669"/>
    <property type="project" value="InterPro"/>
</dbReference>
<evidence type="ECO:0000313" key="2">
    <source>
        <dbReference type="Proteomes" id="UP000694844"/>
    </source>
</evidence>
<protein>
    <submittedName>
        <fullName evidence="3">Uncharacterized protein LOC111136928</fullName>
    </submittedName>
</protein>
<dbReference type="Gene3D" id="2.60.120.200">
    <property type="match status" value="1"/>
</dbReference>
<dbReference type="AlphaFoldDB" id="A0A8B8EV07"/>
<keyword evidence="2" id="KW-1185">Reference proteome</keyword>
<dbReference type="InterPro" id="IPR013320">
    <property type="entry name" value="ConA-like_dom_sf"/>
</dbReference>
<accession>A0A8B8EV07</accession>
<dbReference type="PROSITE" id="PS50060">
    <property type="entry name" value="MAM_2"/>
    <property type="match status" value="1"/>
</dbReference>
<dbReference type="InterPro" id="IPR000998">
    <property type="entry name" value="MAM_dom"/>
</dbReference>
<evidence type="ECO:0000259" key="1">
    <source>
        <dbReference type="PROSITE" id="PS50060"/>
    </source>
</evidence>
<dbReference type="SUPFAM" id="SSF49899">
    <property type="entry name" value="Concanavalin A-like lectins/glucanases"/>
    <property type="match status" value="1"/>
</dbReference>
<dbReference type="Pfam" id="PF00629">
    <property type="entry name" value="MAM"/>
    <property type="match status" value="1"/>
</dbReference>
<dbReference type="RefSeq" id="XP_022343815.1">
    <property type="nucleotide sequence ID" value="XM_022488107.1"/>
</dbReference>
<dbReference type="Proteomes" id="UP000694844">
    <property type="component" value="Chromosome 5"/>
</dbReference>
<feature type="domain" description="MAM" evidence="1">
    <location>
        <begin position="52"/>
        <end position="134"/>
    </location>
</feature>
<name>A0A8B8EV07_CRAVI</name>
<evidence type="ECO:0000313" key="3">
    <source>
        <dbReference type="RefSeq" id="XP_022343815.1"/>
    </source>
</evidence>
<proteinExistence type="predicted"/>
<reference evidence="3" key="1">
    <citation type="submission" date="2025-08" db="UniProtKB">
        <authorList>
            <consortium name="RefSeq"/>
        </authorList>
    </citation>
    <scope>IDENTIFICATION</scope>
    <source>
        <tissue evidence="3">Whole sample</tissue>
    </source>
</reference>
<organism evidence="2 3">
    <name type="scientific">Crassostrea virginica</name>
    <name type="common">Eastern oyster</name>
    <dbReference type="NCBI Taxonomy" id="6565"/>
    <lineage>
        <taxon>Eukaryota</taxon>
        <taxon>Metazoa</taxon>
        <taxon>Spiralia</taxon>
        <taxon>Lophotrochozoa</taxon>
        <taxon>Mollusca</taxon>
        <taxon>Bivalvia</taxon>
        <taxon>Autobranchia</taxon>
        <taxon>Pteriomorphia</taxon>
        <taxon>Ostreida</taxon>
        <taxon>Ostreoidea</taxon>
        <taxon>Ostreidae</taxon>
        <taxon>Crassostrea</taxon>
    </lineage>
</organism>
<dbReference type="KEGG" id="cvn:111136928"/>